<proteinExistence type="predicted"/>
<feature type="domain" description="DUF418" evidence="2">
    <location>
        <begin position="228"/>
        <end position="360"/>
    </location>
</feature>
<dbReference type="eggNOG" id="COG2311">
    <property type="taxonomic scope" value="Bacteria"/>
</dbReference>
<sequence length="361" mass="40817">MSKVAERIIGIDVARSLAMFGMLIINYSVITGAEGKGPSWLIKLTSLIEGRASALFVLLAGIGIALMTKRARESSKKEQLQKARISIWKRALLLFVLGMGLYVIGWTGDILHYYGFYLFFLTFFIGFKKRINIIIASVLIIVAQAIQLTYDMFTGWQPDALFMEYVDFWSISGFTRNLFINGYHPIFPWFAFILIGFVIGCYSLKDWRFQRNLLAIGFASLVIAESASVILIKQLTPVLTSEVAQFLFKTGPILPSLLYMLSAIGSSIIILVIILMVTEKARNFLLWKVIIASGQMTLTHYIGHIVIGLSILDILGRIENQQLPFIYIFSVGFYFGSVIFSVLWKLKFDRGPIEWLVRKLS</sequence>
<dbReference type="PANTHER" id="PTHR30590:SF3">
    <property type="entry name" value="HYPOTHETICAL MEMBRANE SPANNING PROTEIN"/>
    <property type="match status" value="1"/>
</dbReference>
<dbReference type="InterPro" id="IPR012429">
    <property type="entry name" value="HGSNAT_cat"/>
</dbReference>
<keyword evidence="5" id="KW-1185">Reference proteome</keyword>
<evidence type="ECO:0000313" key="4">
    <source>
        <dbReference type="EMBL" id="KGR76093.1"/>
    </source>
</evidence>
<dbReference type="PANTHER" id="PTHR30590">
    <property type="entry name" value="INNER MEMBRANE PROTEIN"/>
    <property type="match status" value="1"/>
</dbReference>
<keyword evidence="1" id="KW-0472">Membrane</keyword>
<feature type="transmembrane region" description="Helical" evidence="1">
    <location>
        <begin position="256"/>
        <end position="277"/>
    </location>
</feature>
<dbReference type="Pfam" id="PF04235">
    <property type="entry name" value="DUF418"/>
    <property type="match status" value="1"/>
</dbReference>
<reference evidence="4 5" key="1">
    <citation type="submission" date="2014-02" db="EMBL/GenBank/DDBJ databases">
        <title>Draft genome sequence of Lysinibacillus sinduriensis JCM 15800.</title>
        <authorList>
            <person name="Zhang F."/>
            <person name="Wang G."/>
            <person name="Zhang L."/>
        </authorList>
    </citation>
    <scope>NUCLEOTIDE SEQUENCE [LARGE SCALE GENOMIC DNA]</scope>
    <source>
        <strain evidence="4 5">JCM 15800</strain>
    </source>
</reference>
<organism evidence="4 5">
    <name type="scientific">Ureibacillus sinduriensis BLB-1 = JCM 15800</name>
    <dbReference type="NCBI Taxonomy" id="1384057"/>
    <lineage>
        <taxon>Bacteria</taxon>
        <taxon>Bacillati</taxon>
        <taxon>Bacillota</taxon>
        <taxon>Bacilli</taxon>
        <taxon>Bacillales</taxon>
        <taxon>Caryophanaceae</taxon>
        <taxon>Ureibacillus</taxon>
    </lineage>
</organism>
<feature type="transmembrane region" description="Helical" evidence="1">
    <location>
        <begin position="50"/>
        <end position="67"/>
    </location>
</feature>
<dbReference type="Proteomes" id="UP000030408">
    <property type="component" value="Unassembled WGS sequence"/>
</dbReference>
<protein>
    <submittedName>
        <fullName evidence="4">Membrane protein</fullName>
    </submittedName>
</protein>
<name>A0A0A3I0C0_9BACL</name>
<feature type="transmembrane region" description="Helical" evidence="1">
    <location>
        <begin position="324"/>
        <end position="344"/>
    </location>
</feature>
<evidence type="ECO:0000313" key="5">
    <source>
        <dbReference type="Proteomes" id="UP000030408"/>
    </source>
</evidence>
<dbReference type="InterPro" id="IPR052529">
    <property type="entry name" value="Bact_Transport_Assoc"/>
</dbReference>
<feature type="transmembrane region" description="Helical" evidence="1">
    <location>
        <begin position="12"/>
        <end position="30"/>
    </location>
</feature>
<feature type="domain" description="Heparan-alpha-glucosaminide N-acetyltransferase catalytic" evidence="3">
    <location>
        <begin position="7"/>
        <end position="209"/>
    </location>
</feature>
<dbReference type="STRING" id="1384057.CD33_07905"/>
<keyword evidence="1" id="KW-0812">Transmembrane</keyword>
<feature type="transmembrane region" description="Helical" evidence="1">
    <location>
        <begin position="134"/>
        <end position="153"/>
    </location>
</feature>
<keyword evidence="1" id="KW-1133">Transmembrane helix</keyword>
<dbReference type="RefSeq" id="WP_036199715.1">
    <property type="nucleotide sequence ID" value="NZ_AVCY01000009.1"/>
</dbReference>
<feature type="transmembrane region" description="Helical" evidence="1">
    <location>
        <begin position="213"/>
        <end position="236"/>
    </location>
</feature>
<evidence type="ECO:0000256" key="1">
    <source>
        <dbReference type="SAM" id="Phobius"/>
    </source>
</evidence>
<feature type="transmembrane region" description="Helical" evidence="1">
    <location>
        <begin position="87"/>
        <end position="104"/>
    </location>
</feature>
<comment type="caution">
    <text evidence="4">The sequence shown here is derived from an EMBL/GenBank/DDBJ whole genome shotgun (WGS) entry which is preliminary data.</text>
</comment>
<dbReference type="EMBL" id="JPVO01000047">
    <property type="protein sequence ID" value="KGR76093.1"/>
    <property type="molecule type" value="Genomic_DNA"/>
</dbReference>
<gene>
    <name evidence="4" type="ORF">CD33_07905</name>
</gene>
<feature type="transmembrane region" description="Helical" evidence="1">
    <location>
        <begin position="110"/>
        <end position="127"/>
    </location>
</feature>
<accession>A0A0A3I0C0</accession>
<dbReference type="AlphaFoldDB" id="A0A0A3I0C0"/>
<dbReference type="InterPro" id="IPR007349">
    <property type="entry name" value="DUF418"/>
</dbReference>
<evidence type="ECO:0000259" key="2">
    <source>
        <dbReference type="Pfam" id="PF04235"/>
    </source>
</evidence>
<evidence type="ECO:0000259" key="3">
    <source>
        <dbReference type="Pfam" id="PF07786"/>
    </source>
</evidence>
<dbReference type="Pfam" id="PF07786">
    <property type="entry name" value="HGSNAT_cat"/>
    <property type="match status" value="1"/>
</dbReference>
<feature type="transmembrane region" description="Helical" evidence="1">
    <location>
        <begin position="186"/>
        <end position="204"/>
    </location>
</feature>